<proteinExistence type="predicted"/>
<evidence type="ECO:0000313" key="1">
    <source>
        <dbReference type="EMBL" id="SCC26679.1"/>
    </source>
</evidence>
<dbReference type="Proteomes" id="UP000181997">
    <property type="component" value="Unassembled WGS sequence"/>
</dbReference>
<sequence>MSEGISADRAGIRFFVKGKNDMNGEMVENVFKKGAALKWCLNMLK</sequence>
<dbReference type="EMBL" id="FMAU01000004">
    <property type="protein sequence ID" value="SCC26679.1"/>
    <property type="molecule type" value="Genomic_DNA"/>
</dbReference>
<dbReference type="AlphaFoldDB" id="A0A1C4D5M3"/>
<name>A0A1C4D5M3_9BACI</name>
<keyword evidence="2" id="KW-1185">Reference proteome</keyword>
<gene>
    <name evidence="1" type="ORF">GA0061094_3596</name>
</gene>
<accession>A0A1C4D5M3</accession>
<protein>
    <submittedName>
        <fullName evidence="1">Uncharacterized protein</fullName>
    </submittedName>
</protein>
<reference evidence="2" key="1">
    <citation type="submission" date="2016-08" db="EMBL/GenBank/DDBJ databases">
        <authorList>
            <person name="Varghese N."/>
            <person name="Submissions Spin"/>
        </authorList>
    </citation>
    <scope>NUCLEOTIDE SEQUENCE [LARGE SCALE GENOMIC DNA]</scope>
    <source>
        <strain evidence="2">SGD-1123</strain>
    </source>
</reference>
<evidence type="ECO:0000313" key="2">
    <source>
        <dbReference type="Proteomes" id="UP000181997"/>
    </source>
</evidence>
<organism evidence="1 2">
    <name type="scientific">[Bacillus] enclensis</name>
    <dbReference type="NCBI Taxonomy" id="1402860"/>
    <lineage>
        <taxon>Bacteria</taxon>
        <taxon>Bacillati</taxon>
        <taxon>Bacillota</taxon>
        <taxon>Bacilli</taxon>
        <taxon>Bacillales</taxon>
        <taxon>Bacillaceae</taxon>
        <taxon>Rossellomorea</taxon>
    </lineage>
</organism>